<feature type="signal peptide" evidence="1">
    <location>
        <begin position="1"/>
        <end position="17"/>
    </location>
</feature>
<organism evidence="3 4">
    <name type="scientific">Filimonas lacunae</name>
    <dbReference type="NCBI Taxonomy" id="477680"/>
    <lineage>
        <taxon>Bacteria</taxon>
        <taxon>Pseudomonadati</taxon>
        <taxon>Bacteroidota</taxon>
        <taxon>Chitinophagia</taxon>
        <taxon>Chitinophagales</taxon>
        <taxon>Chitinophagaceae</taxon>
        <taxon>Filimonas</taxon>
    </lineage>
</organism>
<dbReference type="GO" id="GO:0005886">
    <property type="term" value="C:plasma membrane"/>
    <property type="evidence" value="ECO:0007669"/>
    <property type="project" value="TreeGrafter"/>
</dbReference>
<dbReference type="InterPro" id="IPR017946">
    <property type="entry name" value="PLC-like_Pdiesterase_TIM-brl"/>
</dbReference>
<dbReference type="PROSITE" id="PS51704">
    <property type="entry name" value="GP_PDE"/>
    <property type="match status" value="2"/>
</dbReference>
<evidence type="ECO:0000313" key="4">
    <source>
        <dbReference type="Proteomes" id="UP000186917"/>
    </source>
</evidence>
<dbReference type="Pfam" id="PF03009">
    <property type="entry name" value="GDPD"/>
    <property type="match status" value="2"/>
</dbReference>
<feature type="domain" description="GP-PDE" evidence="2">
    <location>
        <begin position="31"/>
        <end position="255"/>
    </location>
</feature>
<dbReference type="CDD" id="cd08566">
    <property type="entry name" value="GDPD_AtGDE_like"/>
    <property type="match status" value="2"/>
</dbReference>
<protein>
    <submittedName>
        <fullName evidence="3">Glycerophosphoryl diester phosphodiesterase family protein</fullName>
    </submittedName>
</protein>
<dbReference type="AlphaFoldDB" id="A0A1N7P5N5"/>
<sequence length="528" mass="59642">MQRFFMYLLACIPPAGAAGQTYQLPVSRHTPVVIAHRGDHTVFPDNSLTAFQKAIELGVDYVEVDVRTTKDDSLIAVHNSVLTLADGSRKEVREMTYAEVQMQAPHIPTFRQVLSLCRNKVNIYLDFKDADVLTTWQLVQWAGMQKQMVVYVNTMSQYYQWHTAVPVMPLMGSVPDSITTADALRVFLQQHALAAVDGSVGGYSKPMLQLLAKQKVEVWLDVQQKRETPDSWNKALQEAPGGLQTDHPAALLRYLQQQQPHALKTRVDSILWNFNHHPEQMLVVAHRADHNNYPENSLPAIQKAIDAGIDIVELDVRETKDKVLVVMHDKDIQRTTNGKGLVSDVTYAELQRFHLLHDGKVTNAVIPRVEEALRLTKGKIMVDLDFKAGTASAREATFALVKKLHMQQEVLFFAYDEEDAVAARQLDFEVPVMLRVHNPAEVHKALQVGGYPVLHIDDSFYSDTLIQQVRLAGLRVWSNALGDYDDKEEVQPGTGFTELFTTQPLLNVVQTNYPEQLLAFLRKKGWHK</sequence>
<feature type="domain" description="GP-PDE" evidence="2">
    <location>
        <begin position="281"/>
        <end position="521"/>
    </location>
</feature>
<dbReference type="EMBL" id="FTOR01000003">
    <property type="protein sequence ID" value="SIT05739.1"/>
    <property type="molecule type" value="Genomic_DNA"/>
</dbReference>
<proteinExistence type="predicted"/>
<dbReference type="SUPFAM" id="SSF51695">
    <property type="entry name" value="PLC-like phosphodiesterases"/>
    <property type="match status" value="2"/>
</dbReference>
<dbReference type="GO" id="GO:0006644">
    <property type="term" value="P:phospholipid metabolic process"/>
    <property type="evidence" value="ECO:0007669"/>
    <property type="project" value="TreeGrafter"/>
</dbReference>
<evidence type="ECO:0000256" key="1">
    <source>
        <dbReference type="SAM" id="SignalP"/>
    </source>
</evidence>
<evidence type="ECO:0000259" key="2">
    <source>
        <dbReference type="PROSITE" id="PS51704"/>
    </source>
</evidence>
<reference evidence="4" key="1">
    <citation type="submission" date="2017-01" db="EMBL/GenBank/DDBJ databases">
        <authorList>
            <person name="Varghese N."/>
            <person name="Submissions S."/>
        </authorList>
    </citation>
    <scope>NUCLEOTIDE SEQUENCE [LARGE SCALE GENOMIC DNA]</scope>
    <source>
        <strain evidence="4">DSM 21054</strain>
    </source>
</reference>
<gene>
    <name evidence="3" type="ORF">SAMN05421788_103206</name>
</gene>
<dbReference type="RefSeq" id="WP_084206204.1">
    <property type="nucleotide sequence ID" value="NZ_AP017422.1"/>
</dbReference>
<evidence type="ECO:0000313" key="3">
    <source>
        <dbReference type="EMBL" id="SIT05739.1"/>
    </source>
</evidence>
<dbReference type="OrthoDB" id="384721at2"/>
<keyword evidence="1" id="KW-0732">Signal</keyword>
<dbReference type="STRING" id="477680.SAMN05421788_103206"/>
<dbReference type="PANTHER" id="PTHR46320:SF1">
    <property type="entry name" value="GLYCEROPHOSPHODIESTER PHOSPHODIESTERASE 1"/>
    <property type="match status" value="1"/>
</dbReference>
<accession>A0A1N7P5N5</accession>
<dbReference type="GO" id="GO:0006580">
    <property type="term" value="P:ethanolamine metabolic process"/>
    <property type="evidence" value="ECO:0007669"/>
    <property type="project" value="TreeGrafter"/>
</dbReference>
<feature type="chain" id="PRO_5012839962" evidence="1">
    <location>
        <begin position="18"/>
        <end position="528"/>
    </location>
</feature>
<dbReference type="Gene3D" id="3.20.20.190">
    <property type="entry name" value="Phosphatidylinositol (PI) phosphodiesterase"/>
    <property type="match status" value="2"/>
</dbReference>
<keyword evidence="4" id="KW-1185">Reference proteome</keyword>
<dbReference type="GO" id="GO:0070291">
    <property type="term" value="P:N-acylethanolamine metabolic process"/>
    <property type="evidence" value="ECO:0007669"/>
    <property type="project" value="TreeGrafter"/>
</dbReference>
<dbReference type="InterPro" id="IPR030395">
    <property type="entry name" value="GP_PDE_dom"/>
</dbReference>
<dbReference type="Proteomes" id="UP000186917">
    <property type="component" value="Unassembled WGS sequence"/>
</dbReference>
<dbReference type="PANTHER" id="PTHR46320">
    <property type="entry name" value="GLYCEROPHOSPHODIESTER PHOSPHODIESTERASE 1"/>
    <property type="match status" value="1"/>
</dbReference>
<name>A0A1N7P5N5_9BACT</name>
<dbReference type="GO" id="GO:0008889">
    <property type="term" value="F:glycerophosphodiester phosphodiesterase activity"/>
    <property type="evidence" value="ECO:0007669"/>
    <property type="project" value="TreeGrafter"/>
</dbReference>